<sequence>MREKLLTNLNNALNQYNELQQYSNVLPENLMNGAKSAMEESIPNAGNEILSLLNSVSGKQVFENQNSVTDLITLLTNRADEINTAFGLVPVNENIMGFDGGKTYTAKDILDYQSFWFNAHCDTINTTLTAGRITAEHYKK</sequence>
<name>A0A1G8M8H8_9FLAO</name>
<evidence type="ECO:0000313" key="2">
    <source>
        <dbReference type="Proteomes" id="UP000199492"/>
    </source>
</evidence>
<proteinExistence type="predicted"/>
<dbReference type="STRING" id="262004.SAMN04489796_1188"/>
<organism evidence="1 2">
    <name type="scientific">Winogradskyella thalassocola</name>
    <dbReference type="NCBI Taxonomy" id="262004"/>
    <lineage>
        <taxon>Bacteria</taxon>
        <taxon>Pseudomonadati</taxon>
        <taxon>Bacteroidota</taxon>
        <taxon>Flavobacteriia</taxon>
        <taxon>Flavobacteriales</taxon>
        <taxon>Flavobacteriaceae</taxon>
        <taxon>Winogradskyella</taxon>
    </lineage>
</organism>
<accession>A0A1G8M8H8</accession>
<dbReference type="RefSeq" id="WP_092471233.1">
    <property type="nucleotide sequence ID" value="NZ_FNCZ01000018.1"/>
</dbReference>
<keyword evidence="2" id="KW-1185">Reference proteome</keyword>
<reference evidence="2" key="1">
    <citation type="submission" date="2016-10" db="EMBL/GenBank/DDBJ databases">
        <authorList>
            <person name="Varghese N."/>
            <person name="Submissions S."/>
        </authorList>
    </citation>
    <scope>NUCLEOTIDE SEQUENCE [LARGE SCALE GENOMIC DNA]</scope>
    <source>
        <strain evidence="2">DSM 15363</strain>
    </source>
</reference>
<dbReference type="EMBL" id="FNCZ01000018">
    <property type="protein sequence ID" value="SDI64137.1"/>
    <property type="molecule type" value="Genomic_DNA"/>
</dbReference>
<evidence type="ECO:0000313" key="1">
    <source>
        <dbReference type="EMBL" id="SDI64137.1"/>
    </source>
</evidence>
<dbReference type="AlphaFoldDB" id="A0A1G8M8H8"/>
<gene>
    <name evidence="1" type="ORF">SAMN04489796_1188</name>
</gene>
<protein>
    <submittedName>
        <fullName evidence="1">Uncharacterized protein</fullName>
    </submittedName>
</protein>
<dbReference type="Proteomes" id="UP000199492">
    <property type="component" value="Unassembled WGS sequence"/>
</dbReference>